<evidence type="ECO:0000313" key="4">
    <source>
        <dbReference type="Proteomes" id="UP001341840"/>
    </source>
</evidence>
<accession>A0ABU6TPV5</accession>
<gene>
    <name evidence="3" type="ORF">PIB30_067049</name>
</gene>
<comment type="caution">
    <text evidence="3">The sequence shown here is derived from an EMBL/GenBank/DDBJ whole genome shotgun (WGS) entry which is preliminary data.</text>
</comment>
<proteinExistence type="predicted"/>
<keyword evidence="1" id="KW-0175">Coiled coil</keyword>
<protein>
    <submittedName>
        <fullName evidence="3">Uncharacterized protein</fullName>
    </submittedName>
</protein>
<reference evidence="3 4" key="1">
    <citation type="journal article" date="2023" name="Plants (Basel)">
        <title>Bridging the Gap: Combining Genomics and Transcriptomics Approaches to Understand Stylosanthes scabra, an Orphan Legume from the Brazilian Caatinga.</title>
        <authorList>
            <person name="Ferreira-Neto J.R.C."/>
            <person name="da Silva M.D."/>
            <person name="Binneck E."/>
            <person name="de Melo N.F."/>
            <person name="da Silva R.H."/>
            <person name="de Melo A.L.T.M."/>
            <person name="Pandolfi V."/>
            <person name="Bustamante F.O."/>
            <person name="Brasileiro-Vidal A.C."/>
            <person name="Benko-Iseppon A.M."/>
        </authorList>
    </citation>
    <scope>NUCLEOTIDE SEQUENCE [LARGE SCALE GENOMIC DNA]</scope>
    <source>
        <tissue evidence="3">Leaves</tissue>
    </source>
</reference>
<evidence type="ECO:0000313" key="3">
    <source>
        <dbReference type="EMBL" id="MED6149898.1"/>
    </source>
</evidence>
<name>A0ABU6TPV5_9FABA</name>
<feature type="compositionally biased region" description="Basic residues" evidence="2">
    <location>
        <begin position="240"/>
        <end position="255"/>
    </location>
</feature>
<feature type="region of interest" description="Disordered" evidence="2">
    <location>
        <begin position="232"/>
        <end position="255"/>
    </location>
</feature>
<organism evidence="3 4">
    <name type="scientific">Stylosanthes scabra</name>
    <dbReference type="NCBI Taxonomy" id="79078"/>
    <lineage>
        <taxon>Eukaryota</taxon>
        <taxon>Viridiplantae</taxon>
        <taxon>Streptophyta</taxon>
        <taxon>Embryophyta</taxon>
        <taxon>Tracheophyta</taxon>
        <taxon>Spermatophyta</taxon>
        <taxon>Magnoliopsida</taxon>
        <taxon>eudicotyledons</taxon>
        <taxon>Gunneridae</taxon>
        <taxon>Pentapetalae</taxon>
        <taxon>rosids</taxon>
        <taxon>fabids</taxon>
        <taxon>Fabales</taxon>
        <taxon>Fabaceae</taxon>
        <taxon>Papilionoideae</taxon>
        <taxon>50 kb inversion clade</taxon>
        <taxon>dalbergioids sensu lato</taxon>
        <taxon>Dalbergieae</taxon>
        <taxon>Pterocarpus clade</taxon>
        <taxon>Stylosanthes</taxon>
    </lineage>
</organism>
<feature type="coiled-coil region" evidence="1">
    <location>
        <begin position="82"/>
        <end position="109"/>
    </location>
</feature>
<dbReference type="EMBL" id="JASCZI010091314">
    <property type="protein sequence ID" value="MED6149898.1"/>
    <property type="molecule type" value="Genomic_DNA"/>
</dbReference>
<keyword evidence="4" id="KW-1185">Reference proteome</keyword>
<evidence type="ECO:0000256" key="1">
    <source>
        <dbReference type="SAM" id="Coils"/>
    </source>
</evidence>
<feature type="compositionally biased region" description="Pro residues" evidence="2">
    <location>
        <begin position="1"/>
        <end position="16"/>
    </location>
</feature>
<evidence type="ECO:0000256" key="2">
    <source>
        <dbReference type="SAM" id="MobiDB-lite"/>
    </source>
</evidence>
<feature type="region of interest" description="Disordered" evidence="2">
    <location>
        <begin position="1"/>
        <end position="32"/>
    </location>
</feature>
<dbReference type="Proteomes" id="UP001341840">
    <property type="component" value="Unassembled WGS sequence"/>
</dbReference>
<sequence>MASPSAPPPPPPPPPHGEGSSKSSHQHPLEAYGIDPGTMADLYLYAHNASCFDDLRLKFLQVKPEEMENAARAILNSYFGFKAFIENKIEQSEVEVSALEHRLEETKQLLEITKTVPLPDAIMQASHPTAFDNLSTPIPNRIYKDRLLWGFLPRTFGPYEHVDRLWQDFLEGKTNPRRLEIAARSLAPAPLRNAFSTIGPRYGMSYFQNQMRLNEAELDAARRNLRDFRIFRDEGNTRKDKGKKTQKSPKKKSEK</sequence>